<evidence type="ECO:0000256" key="6">
    <source>
        <dbReference type="ARBA" id="ARBA00022741"/>
    </source>
</evidence>
<feature type="transmembrane region" description="Helical" evidence="10">
    <location>
        <begin position="9"/>
        <end position="29"/>
    </location>
</feature>
<dbReference type="InterPro" id="IPR011712">
    <property type="entry name" value="Sig_transdc_His_kin_sub3_dim/P"/>
</dbReference>
<evidence type="ECO:0000313" key="13">
    <source>
        <dbReference type="Proteomes" id="UP000184171"/>
    </source>
</evidence>
<keyword evidence="7 12" id="KW-0418">Kinase</keyword>
<keyword evidence="10" id="KW-0812">Transmembrane</keyword>
<dbReference type="InterPro" id="IPR003594">
    <property type="entry name" value="HATPase_dom"/>
</dbReference>
<keyword evidence="4" id="KW-0597">Phosphoprotein</keyword>
<keyword evidence="8" id="KW-0067">ATP-binding</keyword>
<evidence type="ECO:0000256" key="4">
    <source>
        <dbReference type="ARBA" id="ARBA00022553"/>
    </source>
</evidence>
<evidence type="ECO:0000256" key="7">
    <source>
        <dbReference type="ARBA" id="ARBA00022777"/>
    </source>
</evidence>
<keyword evidence="13" id="KW-1185">Reference proteome</keyword>
<dbReference type="SUPFAM" id="SSF158472">
    <property type="entry name" value="HAMP domain-like"/>
    <property type="match status" value="1"/>
</dbReference>
<evidence type="ECO:0000313" key="12">
    <source>
        <dbReference type="EMBL" id="SHI97103.1"/>
    </source>
</evidence>
<dbReference type="EC" id="2.7.13.3" evidence="3"/>
<evidence type="ECO:0000259" key="11">
    <source>
        <dbReference type="PROSITE" id="PS50885"/>
    </source>
</evidence>
<dbReference type="GO" id="GO:0016020">
    <property type="term" value="C:membrane"/>
    <property type="evidence" value="ECO:0007669"/>
    <property type="project" value="UniProtKB-SubCell"/>
</dbReference>
<dbReference type="Gene3D" id="3.30.565.10">
    <property type="entry name" value="Histidine kinase-like ATPase, C-terminal domain"/>
    <property type="match status" value="1"/>
</dbReference>
<dbReference type="STRING" id="1122189.SAMN02745165_01289"/>
<evidence type="ECO:0000256" key="8">
    <source>
        <dbReference type="ARBA" id="ARBA00022840"/>
    </source>
</evidence>
<dbReference type="Proteomes" id="UP000184171">
    <property type="component" value="Unassembled WGS sequence"/>
</dbReference>
<proteinExistence type="predicted"/>
<dbReference type="RefSeq" id="WP_072906937.1">
    <property type="nucleotide sequence ID" value="NZ_FQZT01000003.1"/>
</dbReference>
<dbReference type="Pfam" id="PF00672">
    <property type="entry name" value="HAMP"/>
    <property type="match status" value="1"/>
</dbReference>
<dbReference type="GO" id="GO:0000155">
    <property type="term" value="F:phosphorelay sensor kinase activity"/>
    <property type="evidence" value="ECO:0007669"/>
    <property type="project" value="InterPro"/>
</dbReference>
<feature type="transmembrane region" description="Helical" evidence="10">
    <location>
        <begin position="170"/>
        <end position="191"/>
    </location>
</feature>
<keyword evidence="9" id="KW-0902">Two-component regulatory system</keyword>
<dbReference type="InterPro" id="IPR050482">
    <property type="entry name" value="Sensor_HK_TwoCompSys"/>
</dbReference>
<feature type="domain" description="HAMP" evidence="11">
    <location>
        <begin position="193"/>
        <end position="246"/>
    </location>
</feature>
<evidence type="ECO:0000256" key="2">
    <source>
        <dbReference type="ARBA" id="ARBA00004370"/>
    </source>
</evidence>
<dbReference type="CDD" id="cd06225">
    <property type="entry name" value="HAMP"/>
    <property type="match status" value="1"/>
</dbReference>
<dbReference type="Pfam" id="PF02518">
    <property type="entry name" value="HATPase_c"/>
    <property type="match status" value="1"/>
</dbReference>
<evidence type="ECO:0000256" key="1">
    <source>
        <dbReference type="ARBA" id="ARBA00000085"/>
    </source>
</evidence>
<keyword evidence="10" id="KW-0472">Membrane</keyword>
<dbReference type="PROSITE" id="PS50885">
    <property type="entry name" value="HAMP"/>
    <property type="match status" value="1"/>
</dbReference>
<dbReference type="SUPFAM" id="SSF55874">
    <property type="entry name" value="ATPase domain of HSP90 chaperone/DNA topoisomerase II/histidine kinase"/>
    <property type="match status" value="1"/>
</dbReference>
<evidence type="ECO:0000256" key="9">
    <source>
        <dbReference type="ARBA" id="ARBA00023012"/>
    </source>
</evidence>
<comment type="subcellular location">
    <subcellularLocation>
        <location evidence="2">Membrane</location>
    </subcellularLocation>
</comment>
<comment type="catalytic activity">
    <reaction evidence="1">
        <text>ATP + protein L-histidine = ADP + protein N-phospho-L-histidine.</text>
        <dbReference type="EC" id="2.7.13.3"/>
    </reaction>
</comment>
<dbReference type="InterPro" id="IPR036890">
    <property type="entry name" value="HATPase_C_sf"/>
</dbReference>
<dbReference type="Gene3D" id="6.10.340.10">
    <property type="match status" value="1"/>
</dbReference>
<reference evidence="12 13" key="1">
    <citation type="submission" date="2016-11" db="EMBL/GenBank/DDBJ databases">
        <authorList>
            <person name="Jaros S."/>
            <person name="Januszkiewicz K."/>
            <person name="Wedrychowicz H."/>
        </authorList>
    </citation>
    <scope>NUCLEOTIDE SEQUENCE [LARGE SCALE GENOMIC DNA]</scope>
    <source>
        <strain evidence="12 13">DSM 5091</strain>
    </source>
</reference>
<dbReference type="EMBL" id="FQZT01000003">
    <property type="protein sequence ID" value="SHI97103.1"/>
    <property type="molecule type" value="Genomic_DNA"/>
</dbReference>
<keyword evidence="6" id="KW-0547">Nucleotide-binding</keyword>
<evidence type="ECO:0000256" key="5">
    <source>
        <dbReference type="ARBA" id="ARBA00022679"/>
    </source>
</evidence>
<dbReference type="CDD" id="cd16917">
    <property type="entry name" value="HATPase_UhpB-NarQ-NarX-like"/>
    <property type="match status" value="1"/>
</dbReference>
<dbReference type="InterPro" id="IPR003660">
    <property type="entry name" value="HAMP_dom"/>
</dbReference>
<keyword evidence="10" id="KW-1133">Transmembrane helix</keyword>
<dbReference type="Pfam" id="PF07730">
    <property type="entry name" value="HisKA_3"/>
    <property type="match status" value="1"/>
</dbReference>
<sequence length="456" mass="51195">MRITIKQQVLLAPATVLLLLILLLGFMHYTYWDLSSKREQAKQIGNTFVAVAEADMAARRLHVLIRTLQHTGMATPEDMALVTDLYDRLASAVDRIEPFGPLKETNDVDELQRLVEKLNPSISVEPELTAELFAHFRGRLSNLSNTTQLHRNKLRHLHSQDINTLMEHTVLVSISVLVLAILLCLLIATYFSRRIMVRIQKLSDNAGRIAAGDLELPPAPKRINDELDALALSINRMTNRLIQVVGTEKLLEGAEEERRRIAMDLHDQSLADLSSVLRGLQNLSAKAPDQQTEHSVITLEQDLDRAITNLRDIMNNLHPQALDILGLGAAIEAHLDQHCFREGLPEYNLYIDPRSSDLDLSRVQKLSIYRIALEAIQNVLKHAAASRYEVNLEVRDKLLVMSVEDNGKGFDCNRVSDGGRGLNNIRERARAIGADVSWQPSRFSSGTRFELALPTT</sequence>
<dbReference type="PANTHER" id="PTHR24421">
    <property type="entry name" value="NITRATE/NITRITE SENSOR PROTEIN NARX-RELATED"/>
    <property type="match status" value="1"/>
</dbReference>
<keyword evidence="5" id="KW-0808">Transferase</keyword>
<name>A0A1M6FHH1_MALRU</name>
<organism evidence="12 13">
    <name type="scientific">Malonomonas rubra DSM 5091</name>
    <dbReference type="NCBI Taxonomy" id="1122189"/>
    <lineage>
        <taxon>Bacteria</taxon>
        <taxon>Pseudomonadati</taxon>
        <taxon>Thermodesulfobacteriota</taxon>
        <taxon>Desulfuromonadia</taxon>
        <taxon>Desulfuromonadales</taxon>
        <taxon>Geopsychrobacteraceae</taxon>
        <taxon>Malonomonas</taxon>
    </lineage>
</organism>
<dbReference type="OrthoDB" id="5421862at2"/>
<dbReference type="AlphaFoldDB" id="A0A1M6FHH1"/>
<evidence type="ECO:0000256" key="3">
    <source>
        <dbReference type="ARBA" id="ARBA00012438"/>
    </source>
</evidence>
<dbReference type="GO" id="GO:0005524">
    <property type="term" value="F:ATP binding"/>
    <property type="evidence" value="ECO:0007669"/>
    <property type="project" value="UniProtKB-KW"/>
</dbReference>
<dbReference type="PANTHER" id="PTHR24421:SF10">
    <property type="entry name" value="NITRATE_NITRITE SENSOR PROTEIN NARQ"/>
    <property type="match status" value="1"/>
</dbReference>
<protein>
    <recommendedName>
        <fullName evidence="3">histidine kinase</fullName>
        <ecNumber evidence="3">2.7.13.3</ecNumber>
    </recommendedName>
</protein>
<dbReference type="SMART" id="SM00304">
    <property type="entry name" value="HAMP"/>
    <property type="match status" value="1"/>
</dbReference>
<evidence type="ECO:0000256" key="10">
    <source>
        <dbReference type="SAM" id="Phobius"/>
    </source>
</evidence>
<accession>A0A1M6FHH1</accession>
<gene>
    <name evidence="12" type="ORF">SAMN02745165_01289</name>
</gene>
<dbReference type="GO" id="GO:0046983">
    <property type="term" value="F:protein dimerization activity"/>
    <property type="evidence" value="ECO:0007669"/>
    <property type="project" value="InterPro"/>
</dbReference>